<keyword evidence="6" id="KW-0812">Transmembrane</keyword>
<comment type="caution">
    <text evidence="8">The sequence shown here is derived from an EMBL/GenBank/DDBJ whole genome shotgun (WGS) entry which is preliminary data.</text>
</comment>
<evidence type="ECO:0000256" key="4">
    <source>
        <dbReference type="ARBA" id="ARBA00023033"/>
    </source>
</evidence>
<keyword evidence="1" id="KW-0285">Flavoprotein</keyword>
<dbReference type="RefSeq" id="WP_190417771.1">
    <property type="nucleotide sequence ID" value="NZ_JAAOCA010000004.1"/>
</dbReference>
<dbReference type="PANTHER" id="PTHR30011:SF16">
    <property type="entry name" value="C2H2 FINGER DOMAIN TRANSCRIPTION FACTOR (EUROFUNG)-RELATED"/>
    <property type="match status" value="1"/>
</dbReference>
<evidence type="ECO:0000256" key="3">
    <source>
        <dbReference type="ARBA" id="ARBA00023002"/>
    </source>
</evidence>
<evidence type="ECO:0000313" key="8">
    <source>
        <dbReference type="EMBL" id="MBD1597948.1"/>
    </source>
</evidence>
<keyword evidence="4" id="KW-0503">Monooxygenase</keyword>
<evidence type="ECO:0000259" key="7">
    <source>
        <dbReference type="Pfam" id="PF00296"/>
    </source>
</evidence>
<dbReference type="InterPro" id="IPR051260">
    <property type="entry name" value="Diverse_substr_monoxygenases"/>
</dbReference>
<dbReference type="InterPro" id="IPR036661">
    <property type="entry name" value="Luciferase-like_sf"/>
</dbReference>
<dbReference type="InterPro" id="IPR016215">
    <property type="entry name" value="NTA_MOA"/>
</dbReference>
<dbReference type="Pfam" id="PF00296">
    <property type="entry name" value="Bac_luciferase"/>
    <property type="match status" value="1"/>
</dbReference>
<proteinExistence type="inferred from homology"/>
<dbReference type="SUPFAM" id="SSF51679">
    <property type="entry name" value="Bacterial luciferase-like"/>
    <property type="match status" value="1"/>
</dbReference>
<feature type="transmembrane region" description="Helical" evidence="6">
    <location>
        <begin position="83"/>
        <end position="106"/>
    </location>
</feature>
<evidence type="ECO:0000256" key="6">
    <source>
        <dbReference type="SAM" id="Phobius"/>
    </source>
</evidence>
<organism evidence="8 9">
    <name type="scientific">Pseudomonas typographi</name>
    <dbReference type="NCBI Taxonomy" id="2715964"/>
    <lineage>
        <taxon>Bacteria</taxon>
        <taxon>Pseudomonadati</taxon>
        <taxon>Pseudomonadota</taxon>
        <taxon>Gammaproteobacteria</taxon>
        <taxon>Pseudomonadales</taxon>
        <taxon>Pseudomonadaceae</taxon>
        <taxon>Pseudomonas</taxon>
    </lineage>
</organism>
<dbReference type="NCBIfam" id="TIGR03860">
    <property type="entry name" value="FMN_nitrolo"/>
    <property type="match status" value="1"/>
</dbReference>
<keyword evidence="3" id="KW-0560">Oxidoreductase</keyword>
<evidence type="ECO:0000313" key="9">
    <source>
        <dbReference type="Proteomes" id="UP000805841"/>
    </source>
</evidence>
<keyword evidence="9" id="KW-1185">Reference proteome</keyword>
<dbReference type="CDD" id="cd01095">
    <property type="entry name" value="Nitrilotriacetate_monoxgenase"/>
    <property type="match status" value="1"/>
</dbReference>
<name>A0ABR7YXM4_9PSED</name>
<keyword evidence="6" id="KW-1133">Transmembrane helix</keyword>
<evidence type="ECO:0000256" key="2">
    <source>
        <dbReference type="ARBA" id="ARBA00022643"/>
    </source>
</evidence>
<feature type="domain" description="Luciferase-like" evidence="7">
    <location>
        <begin position="20"/>
        <end position="378"/>
    </location>
</feature>
<evidence type="ECO:0000256" key="1">
    <source>
        <dbReference type="ARBA" id="ARBA00022630"/>
    </source>
</evidence>
<dbReference type="Gene3D" id="3.20.20.30">
    <property type="entry name" value="Luciferase-like domain"/>
    <property type="match status" value="1"/>
</dbReference>
<gene>
    <name evidence="8" type="ORF">HAQ05_04350</name>
</gene>
<evidence type="ECO:0000256" key="5">
    <source>
        <dbReference type="ARBA" id="ARBA00033748"/>
    </source>
</evidence>
<dbReference type="InterPro" id="IPR011251">
    <property type="entry name" value="Luciferase-like_dom"/>
</dbReference>
<dbReference type="Proteomes" id="UP000805841">
    <property type="component" value="Unassembled WGS sequence"/>
</dbReference>
<keyword evidence="2" id="KW-0288">FMN</keyword>
<dbReference type="PIRSF" id="PIRSF000337">
    <property type="entry name" value="NTA_MOA"/>
    <property type="match status" value="1"/>
</dbReference>
<reference evidence="8 9" key="1">
    <citation type="journal article" date="2020" name="Insects">
        <title>Bacteria Belonging to Pseudomonas typographi sp. nov. from the Bark Beetle Ips typographus Have Genomic Potential to Aid in the Host Ecology.</title>
        <authorList>
            <person name="Peral-Aranega E."/>
            <person name="Saati-Santamaria Z."/>
            <person name="Kolarik M."/>
            <person name="Rivas R."/>
            <person name="Garcia-Fraile P."/>
        </authorList>
    </citation>
    <scope>NUCLEOTIDE SEQUENCE [LARGE SCALE GENOMIC DNA]</scope>
    <source>
        <strain evidence="8 9">CA3A</strain>
    </source>
</reference>
<accession>A0ABR7YXM4</accession>
<dbReference type="PANTHER" id="PTHR30011">
    <property type="entry name" value="ALKANESULFONATE MONOOXYGENASE-RELATED"/>
    <property type="match status" value="1"/>
</dbReference>
<dbReference type="EMBL" id="JAAOCA010000004">
    <property type="protein sequence ID" value="MBD1597948.1"/>
    <property type="molecule type" value="Genomic_DNA"/>
</dbReference>
<protein>
    <submittedName>
        <fullName evidence="8">LLM class flavin-dependent oxidoreductase</fullName>
    </submittedName>
</protein>
<sequence length="442" mass="49469">MSSDNEIKLGFFSQDVGHHVAAWRHPDVPADGGMSLDFHRNIARTAERGKLDMVFFGDQMAPMYPEDEQLGGTSRMLRLEPTALISALAAVTTHIGFVATVSMAYFEPFHIARKFATLDRMNGGRTGWNMVTSFESREALNFNVGVVSPPELRYRRAHEFAEVVKKLWDSWDDNALLRDKESARFFDPARLRVPEHKGEFYSSRGPLNVERSVQGQPVLVQAGSSPEGIEFAAHHAEVVFTAQSDLGDAQAFYGKVKGIAASQGRDPDHIKIMPGVMCFIGQTREQAHEKYARLQALITPQVGWMVVKQHLGVDISALPLDEPLPNFTASTGQLSRQQLLIDAARRDRLTVRQFYQRYVGSRGHHVVIGTPSDIADIFESWVDECAADGFNLMVPWSPGGLDDVVDLLVPELQRRQRFRREYTGTTLREHLGLPVPKSQYAP</sequence>
<keyword evidence="6" id="KW-0472">Membrane</keyword>
<comment type="similarity">
    <text evidence="5">Belongs to the NtaA/SnaA/DszA monooxygenase family.</text>
</comment>